<evidence type="ECO:0000256" key="2">
    <source>
        <dbReference type="ARBA" id="ARBA00010323"/>
    </source>
</evidence>
<dbReference type="STRING" id="1423810.FD19_GL001808"/>
<reference evidence="11 12" key="1">
    <citation type="journal article" date="2015" name="Genome Announc.">
        <title>Expanding the biotechnology potential of lactobacilli through comparative genomics of 213 strains and associated genera.</title>
        <authorList>
            <person name="Sun Z."/>
            <person name="Harris H.M."/>
            <person name="McCann A."/>
            <person name="Guo C."/>
            <person name="Argimon S."/>
            <person name="Zhang W."/>
            <person name="Yang X."/>
            <person name="Jeffery I.B."/>
            <person name="Cooney J.C."/>
            <person name="Kagawa T.F."/>
            <person name="Liu W."/>
            <person name="Song Y."/>
            <person name="Salvetti E."/>
            <person name="Wrobel A."/>
            <person name="Rasinkangas P."/>
            <person name="Parkhill J."/>
            <person name="Rea M.C."/>
            <person name="O'Sullivan O."/>
            <person name="Ritari J."/>
            <person name="Douillard F.P."/>
            <person name="Paul Ross R."/>
            <person name="Yang R."/>
            <person name="Briner A.E."/>
            <person name="Felis G.E."/>
            <person name="de Vos W.M."/>
            <person name="Barrangou R."/>
            <person name="Klaenhammer T.R."/>
            <person name="Caufield P.W."/>
            <person name="Cui Y."/>
            <person name="Zhang H."/>
            <person name="O'Toole P.W."/>
        </authorList>
    </citation>
    <scope>NUCLEOTIDE SEQUENCE [LARGE SCALE GENOMIC DNA]</scope>
    <source>
        <strain evidence="11 12">DSM 22698</strain>
    </source>
</reference>
<dbReference type="GO" id="GO:0005886">
    <property type="term" value="C:plasma membrane"/>
    <property type="evidence" value="ECO:0007669"/>
    <property type="project" value="UniProtKB-SubCell"/>
</dbReference>
<keyword evidence="3 9" id="KW-1003">Cell membrane</keyword>
<evidence type="ECO:0000313" key="12">
    <source>
        <dbReference type="Proteomes" id="UP000051789"/>
    </source>
</evidence>
<dbReference type="AlphaFoldDB" id="A0A0R2CE02"/>
<organism evidence="11 12">
    <name type="scientific">Lacticaseibacillus thailandensis DSM 22698 = JCM 13996</name>
    <dbReference type="NCBI Taxonomy" id="1423810"/>
    <lineage>
        <taxon>Bacteria</taxon>
        <taxon>Bacillati</taxon>
        <taxon>Bacillota</taxon>
        <taxon>Bacilli</taxon>
        <taxon>Lactobacillales</taxon>
        <taxon>Lactobacillaceae</taxon>
        <taxon>Lacticaseibacillus</taxon>
    </lineage>
</organism>
<feature type="transmembrane region" description="Helical" evidence="10">
    <location>
        <begin position="12"/>
        <end position="30"/>
    </location>
</feature>
<accession>A0A0R2CE02</accession>
<feature type="transmembrane region" description="Helical" evidence="10">
    <location>
        <begin position="113"/>
        <end position="132"/>
    </location>
</feature>
<comment type="caution">
    <text evidence="11">The sequence shown here is derived from an EMBL/GenBank/DDBJ whole genome shotgun (WGS) entry which is preliminary data.</text>
</comment>
<feature type="transmembrane region" description="Helical" evidence="10">
    <location>
        <begin position="196"/>
        <end position="218"/>
    </location>
</feature>
<feature type="transmembrane region" description="Helical" evidence="10">
    <location>
        <begin position="58"/>
        <end position="77"/>
    </location>
</feature>
<dbReference type="InterPro" id="IPR051085">
    <property type="entry name" value="MB_O-acyltransferase"/>
</dbReference>
<dbReference type="PIRSF" id="PIRSF016636">
    <property type="entry name" value="AlgI_DltB"/>
    <property type="match status" value="1"/>
</dbReference>
<keyword evidence="12" id="KW-1185">Reference proteome</keyword>
<dbReference type="NCBIfam" id="TIGR04091">
    <property type="entry name" value="LTA_dltB"/>
    <property type="match status" value="1"/>
</dbReference>
<dbReference type="GO" id="GO:0016746">
    <property type="term" value="F:acyltransferase activity"/>
    <property type="evidence" value="ECO:0007669"/>
    <property type="project" value="UniProtKB-KW"/>
</dbReference>
<dbReference type="PANTHER" id="PTHR13285:SF23">
    <property type="entry name" value="TEICHOIC ACID D-ALANYLTRANSFERASE"/>
    <property type="match status" value="1"/>
</dbReference>
<comment type="subcellular location">
    <subcellularLocation>
        <location evidence="1">Cell membrane</location>
        <topology evidence="1">Multi-pass membrane protein</topology>
    </subcellularLocation>
</comment>
<dbReference type="PIRSF" id="PIRSF500216">
    <property type="entry name" value="DltB"/>
    <property type="match status" value="1"/>
</dbReference>
<evidence type="ECO:0000256" key="5">
    <source>
        <dbReference type="ARBA" id="ARBA00022692"/>
    </source>
</evidence>
<dbReference type="PANTHER" id="PTHR13285">
    <property type="entry name" value="ACYLTRANSFERASE"/>
    <property type="match status" value="1"/>
</dbReference>
<dbReference type="PATRIC" id="fig|1423810.4.peg.1856"/>
<evidence type="ECO:0000256" key="1">
    <source>
        <dbReference type="ARBA" id="ARBA00004651"/>
    </source>
</evidence>
<comment type="similarity">
    <text evidence="2 9">Belongs to the membrane-bound acyltransferase family.</text>
</comment>
<protein>
    <recommendedName>
        <fullName evidence="9">Teichoic acid D-alanyltransferase</fullName>
        <ecNumber evidence="9">2.3.1.-</ecNumber>
    </recommendedName>
</protein>
<evidence type="ECO:0000256" key="4">
    <source>
        <dbReference type="ARBA" id="ARBA00022679"/>
    </source>
</evidence>
<evidence type="ECO:0000256" key="9">
    <source>
        <dbReference type="PIRNR" id="PIRNR016636"/>
    </source>
</evidence>
<dbReference type="GO" id="GO:0070395">
    <property type="term" value="P:lipoteichoic acid biosynthetic process"/>
    <property type="evidence" value="ECO:0007669"/>
    <property type="project" value="UniProtKB-UniRule"/>
</dbReference>
<evidence type="ECO:0000256" key="6">
    <source>
        <dbReference type="ARBA" id="ARBA00022989"/>
    </source>
</evidence>
<evidence type="ECO:0000256" key="3">
    <source>
        <dbReference type="ARBA" id="ARBA00022475"/>
    </source>
</evidence>
<feature type="transmembrane region" description="Helical" evidence="10">
    <location>
        <begin position="380"/>
        <end position="403"/>
    </location>
</feature>
<name>A0A0R2CE02_9LACO</name>
<sequence length="408" mass="47716">MINIQPYANPMYFVWLVVALLPLMVGLYYGRRLQIYEAIMSAAVLVLVFGGSKWHQGVALVVYLLWQVLLVRVYGAYRQRNNATWVFVGTVLLSIIPLVLVKLTPAISGGHNSWWGFLGVSYLSFKAVQVIMELRDGTIKVMPTWDFVRFLLFFPTVSSGPIDRFRRFQHDYTQAPSRDDYLTLVGQGVHRLFLGLLYKFVLGYLCGTVLLPIVAHAALLHRGMVWGLGLSWPLVGYMYVYSMYLFFDFAGYSLFAVGVSNLMGINTPMNFNQPFRALNIKDFWNRWHMTLSFWFRDFIFMRTTFFIMKHKLVRQRVHVSQVAYLVNFLIMGFWHGVTWYYIVYGLFHAGAIIINDIWLRFKKRHRQQVPHNRWTRALAVVVMFHVVCLSFLIFSGFLNTLWFTHEMR</sequence>
<evidence type="ECO:0000256" key="10">
    <source>
        <dbReference type="SAM" id="Phobius"/>
    </source>
</evidence>
<keyword evidence="7 9" id="KW-0472">Membrane</keyword>
<keyword evidence="5 10" id="KW-0812">Transmembrane</keyword>
<dbReference type="Proteomes" id="UP000051789">
    <property type="component" value="Unassembled WGS sequence"/>
</dbReference>
<dbReference type="UniPathway" id="UPA00556"/>
<dbReference type="RefSeq" id="WP_056969725.1">
    <property type="nucleotide sequence ID" value="NZ_AYZK01000007.1"/>
</dbReference>
<dbReference type="EMBL" id="AYZK01000007">
    <property type="protein sequence ID" value="KRM86617.1"/>
    <property type="molecule type" value="Genomic_DNA"/>
</dbReference>
<gene>
    <name evidence="11" type="ORF">FD19_GL001808</name>
</gene>
<keyword evidence="6 10" id="KW-1133">Transmembrane helix</keyword>
<comment type="pathway">
    <text evidence="9">Cell wall biogenesis; lipoteichoic acid biosynthesis.</text>
</comment>
<feature type="transmembrane region" description="Helical" evidence="10">
    <location>
        <begin position="341"/>
        <end position="359"/>
    </location>
</feature>
<dbReference type="InterPro" id="IPR004299">
    <property type="entry name" value="MBOAT_fam"/>
</dbReference>
<feature type="transmembrane region" description="Helical" evidence="10">
    <location>
        <begin position="317"/>
        <end position="335"/>
    </location>
</feature>
<dbReference type="InterPro" id="IPR024024">
    <property type="entry name" value="DltB"/>
</dbReference>
<keyword evidence="4 9" id="KW-0808">Transferase</keyword>
<evidence type="ECO:0000313" key="11">
    <source>
        <dbReference type="EMBL" id="KRM86617.1"/>
    </source>
</evidence>
<proteinExistence type="inferred from homology"/>
<dbReference type="Pfam" id="PF03062">
    <property type="entry name" value="MBOAT"/>
    <property type="match status" value="1"/>
</dbReference>
<evidence type="ECO:0000256" key="8">
    <source>
        <dbReference type="ARBA" id="ARBA00023315"/>
    </source>
</evidence>
<dbReference type="InterPro" id="IPR024194">
    <property type="entry name" value="Ac/AlaTfrase_AlgI/DltB"/>
</dbReference>
<comment type="function">
    <text evidence="9">O-acyltransferase that catalyzes D-alanylation of both teichoic acid and lipoteichoic acid (LTA). D-alanylation of LTA plays an important role in modulating the properties of the cell wall in Gram-positive bacteria, influencing the net charge of the cell wall. Catalyzes D-alanylation from DltC carrier protein.</text>
</comment>
<evidence type="ECO:0000256" key="7">
    <source>
        <dbReference type="ARBA" id="ARBA00023136"/>
    </source>
</evidence>
<feature type="transmembrane region" description="Helical" evidence="10">
    <location>
        <begin position="84"/>
        <end position="101"/>
    </location>
</feature>
<dbReference type="EC" id="2.3.1.-" evidence="9"/>
<keyword evidence="8 9" id="KW-0012">Acyltransferase</keyword>